<gene>
    <name evidence="1" type="ORF">EZS28_042721</name>
</gene>
<dbReference type="AlphaFoldDB" id="A0A5J4TV49"/>
<accession>A0A5J4TV49</accession>
<dbReference type="InterPro" id="IPR011989">
    <property type="entry name" value="ARM-like"/>
</dbReference>
<dbReference type="Proteomes" id="UP000324800">
    <property type="component" value="Unassembled WGS sequence"/>
</dbReference>
<dbReference type="EMBL" id="SNRW01025119">
    <property type="protein sequence ID" value="KAA6361752.1"/>
    <property type="molecule type" value="Genomic_DNA"/>
</dbReference>
<dbReference type="InterPro" id="IPR016024">
    <property type="entry name" value="ARM-type_fold"/>
</dbReference>
<name>A0A5J4TV49_9EUKA</name>
<sequence>MYELTQNASNEIILLLISRNPIPGLIRLLDHKDNLVVINTLQIIRDIIDAGIQSTSDTEEQHPLFDEFQEHGGIQKIFALFQKSAFKNNKNITAFYISQLFKAREITDQIMKQQIISHLKSLLSDSDKRIKQKAKISLKYLAQNEANRSEILNLEQFQQIEKDLKQPIEGTKDQKKQIIQKQEIDCLLLYSVLHGREDFKLRRDLINAGIIDVLLQIFAKRDLDDITYPFTNAFFVFTYP</sequence>
<dbReference type="SUPFAM" id="SSF48371">
    <property type="entry name" value="ARM repeat"/>
    <property type="match status" value="1"/>
</dbReference>
<comment type="caution">
    <text evidence="1">The sequence shown here is derived from an EMBL/GenBank/DDBJ whole genome shotgun (WGS) entry which is preliminary data.</text>
</comment>
<evidence type="ECO:0000313" key="1">
    <source>
        <dbReference type="EMBL" id="KAA6361752.1"/>
    </source>
</evidence>
<protein>
    <submittedName>
        <fullName evidence="1">Uncharacterized protein</fullName>
    </submittedName>
</protein>
<feature type="non-terminal residue" evidence="1">
    <location>
        <position position="240"/>
    </location>
</feature>
<organism evidence="1 2">
    <name type="scientific">Streblomastix strix</name>
    <dbReference type="NCBI Taxonomy" id="222440"/>
    <lineage>
        <taxon>Eukaryota</taxon>
        <taxon>Metamonada</taxon>
        <taxon>Preaxostyla</taxon>
        <taxon>Oxymonadida</taxon>
        <taxon>Streblomastigidae</taxon>
        <taxon>Streblomastix</taxon>
    </lineage>
</organism>
<dbReference type="Gene3D" id="1.25.10.10">
    <property type="entry name" value="Leucine-rich Repeat Variant"/>
    <property type="match status" value="2"/>
</dbReference>
<proteinExistence type="predicted"/>
<reference evidence="1 2" key="1">
    <citation type="submission" date="2019-03" db="EMBL/GenBank/DDBJ databases">
        <title>Single cell metagenomics reveals metabolic interactions within the superorganism composed of flagellate Streblomastix strix and complex community of Bacteroidetes bacteria on its surface.</title>
        <authorList>
            <person name="Treitli S.C."/>
            <person name="Kolisko M."/>
            <person name="Husnik F."/>
            <person name="Keeling P."/>
            <person name="Hampl V."/>
        </authorList>
    </citation>
    <scope>NUCLEOTIDE SEQUENCE [LARGE SCALE GENOMIC DNA]</scope>
    <source>
        <strain evidence="1">ST1C</strain>
    </source>
</reference>
<evidence type="ECO:0000313" key="2">
    <source>
        <dbReference type="Proteomes" id="UP000324800"/>
    </source>
</evidence>